<evidence type="ECO:0000313" key="5">
    <source>
        <dbReference type="EMBL" id="MFD2206423.1"/>
    </source>
</evidence>
<dbReference type="InterPro" id="IPR006311">
    <property type="entry name" value="TAT_signal"/>
</dbReference>
<dbReference type="PANTHER" id="PTHR30222:SF17">
    <property type="entry name" value="SPERMIDINE_PUTRESCINE-BINDING PERIPLASMIC PROTEIN"/>
    <property type="match status" value="1"/>
</dbReference>
<evidence type="ECO:0000256" key="1">
    <source>
        <dbReference type="ARBA" id="ARBA00004418"/>
    </source>
</evidence>
<dbReference type="PRINTS" id="PR00909">
    <property type="entry name" value="SPERMDNBNDNG"/>
</dbReference>
<dbReference type="InterPro" id="IPR001188">
    <property type="entry name" value="Sperm_putr-bd"/>
</dbReference>
<keyword evidence="2" id="KW-0813">Transport</keyword>
<keyword evidence="3" id="KW-0732">Signal</keyword>
<dbReference type="Proteomes" id="UP001597294">
    <property type="component" value="Unassembled WGS sequence"/>
</dbReference>
<gene>
    <name evidence="5" type="ORF">ACFSKO_12395</name>
</gene>
<protein>
    <submittedName>
        <fullName evidence="5">Extracellular solute-binding protein</fullName>
    </submittedName>
</protein>
<reference evidence="6" key="1">
    <citation type="journal article" date="2019" name="Int. J. Syst. Evol. Microbiol.">
        <title>The Global Catalogue of Microorganisms (GCM) 10K type strain sequencing project: providing services to taxonomists for standard genome sequencing and annotation.</title>
        <authorList>
            <consortium name="The Broad Institute Genomics Platform"/>
            <consortium name="The Broad Institute Genome Sequencing Center for Infectious Disease"/>
            <person name="Wu L."/>
            <person name="Ma J."/>
        </authorList>
    </citation>
    <scope>NUCLEOTIDE SEQUENCE [LARGE SCALE GENOMIC DNA]</scope>
    <source>
        <strain evidence="6">CGMCC 4.7192</strain>
    </source>
</reference>
<dbReference type="RefSeq" id="WP_380251983.1">
    <property type="nucleotide sequence ID" value="NZ_JBHUII010000004.1"/>
</dbReference>
<dbReference type="Pfam" id="PF13416">
    <property type="entry name" value="SBP_bac_8"/>
    <property type="match status" value="1"/>
</dbReference>
<dbReference type="SUPFAM" id="SSF53850">
    <property type="entry name" value="Periplasmic binding protein-like II"/>
    <property type="match status" value="1"/>
</dbReference>
<proteinExistence type="predicted"/>
<keyword evidence="6" id="KW-1185">Reference proteome</keyword>
<comment type="subcellular location">
    <subcellularLocation>
        <location evidence="1">Periplasm</location>
    </subcellularLocation>
</comment>
<evidence type="ECO:0000256" key="3">
    <source>
        <dbReference type="ARBA" id="ARBA00022729"/>
    </source>
</evidence>
<dbReference type="PANTHER" id="PTHR30222">
    <property type="entry name" value="SPERMIDINE/PUTRESCINE-BINDING PERIPLASMIC PROTEIN"/>
    <property type="match status" value="1"/>
</dbReference>
<keyword evidence="4" id="KW-0574">Periplasm</keyword>
<evidence type="ECO:0000256" key="2">
    <source>
        <dbReference type="ARBA" id="ARBA00022448"/>
    </source>
</evidence>
<evidence type="ECO:0000256" key="4">
    <source>
        <dbReference type="ARBA" id="ARBA00022764"/>
    </source>
</evidence>
<dbReference type="PROSITE" id="PS51318">
    <property type="entry name" value="TAT"/>
    <property type="match status" value="1"/>
</dbReference>
<dbReference type="InterPro" id="IPR006059">
    <property type="entry name" value="SBP"/>
</dbReference>
<accession>A0ABW5BJU3</accession>
<organism evidence="5 6">
    <name type="scientific">Kiloniella antarctica</name>
    <dbReference type="NCBI Taxonomy" id="1550907"/>
    <lineage>
        <taxon>Bacteria</taxon>
        <taxon>Pseudomonadati</taxon>
        <taxon>Pseudomonadota</taxon>
        <taxon>Alphaproteobacteria</taxon>
        <taxon>Rhodospirillales</taxon>
        <taxon>Kiloniellaceae</taxon>
        <taxon>Kiloniella</taxon>
    </lineage>
</organism>
<dbReference type="Gene3D" id="3.40.190.10">
    <property type="entry name" value="Periplasmic binding protein-like II"/>
    <property type="match status" value="2"/>
</dbReference>
<evidence type="ECO:0000313" key="6">
    <source>
        <dbReference type="Proteomes" id="UP001597294"/>
    </source>
</evidence>
<name>A0ABW5BJU3_9PROT</name>
<comment type="caution">
    <text evidence="5">The sequence shown here is derived from an EMBL/GenBank/DDBJ whole genome shotgun (WGS) entry which is preliminary data.</text>
</comment>
<sequence>MFKNTAFKNTKTQQAAQSFTRRGLLKSFAALVGTCAVSPLFSSPSVALSGELEVFAWQNYFSKEMISEFKKDTGIQLSVTSFDTNAEALLYLKATKGQGFDLVFPTATSLTNWYVAEGFLQPLDEKRLVLDHIQPTIWEKSSNLNTIYRGQRFAMPFSWGAEGMCFDSTVHDYKAGQVSWADQWLPENKGLVTARPHSALTTMALMLDGTGERLNMAYVNEEIAREVFGEALLFAIEHKSYIRQFWSDVEGLTSAFTQNNCVVGQAWDGVALELWKSSKSKFKFVAPKEGALAWLGTMAIPTEAQNVDQAYVLINWLSAPKGGGMFMSHSGFNSVVTEAKDRLDLASRDRFNFAFNDGAAMDNLNWWRPEPKWFQELREVYVRKYQAA</sequence>
<dbReference type="EMBL" id="JBHUII010000004">
    <property type="protein sequence ID" value="MFD2206423.1"/>
    <property type="molecule type" value="Genomic_DNA"/>
</dbReference>